<dbReference type="InterPro" id="IPR041700">
    <property type="entry name" value="OMP_b-brl_3"/>
</dbReference>
<keyword evidence="6 7" id="KW-0998">Cell outer membrane</keyword>
<accession>A0ABR6VU80</accession>
<dbReference type="Proteomes" id="UP000659698">
    <property type="component" value="Unassembled WGS sequence"/>
</dbReference>
<evidence type="ECO:0000256" key="7">
    <source>
        <dbReference type="PROSITE-ProRule" id="PRU01360"/>
    </source>
</evidence>
<feature type="compositionally biased region" description="Basic and acidic residues" evidence="8">
    <location>
        <begin position="801"/>
        <end position="810"/>
    </location>
</feature>
<dbReference type="Pfam" id="PF13620">
    <property type="entry name" value="CarboxypepD_reg"/>
    <property type="match status" value="1"/>
</dbReference>
<dbReference type="SUPFAM" id="SSF49464">
    <property type="entry name" value="Carboxypeptidase regulatory domain-like"/>
    <property type="match status" value="1"/>
</dbReference>
<comment type="subcellular location">
    <subcellularLocation>
        <location evidence="1 7">Cell outer membrane</location>
        <topology evidence="1 7">Multi-pass membrane protein</topology>
    </subcellularLocation>
</comment>
<dbReference type="Gene3D" id="2.60.40.1120">
    <property type="entry name" value="Carboxypeptidase-like, regulatory domain"/>
    <property type="match status" value="1"/>
</dbReference>
<evidence type="ECO:0000256" key="6">
    <source>
        <dbReference type="ARBA" id="ARBA00023237"/>
    </source>
</evidence>
<evidence type="ECO:0000256" key="4">
    <source>
        <dbReference type="ARBA" id="ARBA00022692"/>
    </source>
</evidence>
<evidence type="ECO:0000256" key="2">
    <source>
        <dbReference type="ARBA" id="ARBA00022448"/>
    </source>
</evidence>
<dbReference type="InterPro" id="IPR012910">
    <property type="entry name" value="Plug_dom"/>
</dbReference>
<dbReference type="RefSeq" id="WP_186638800.1">
    <property type="nucleotide sequence ID" value="NZ_JACOAF010000030.1"/>
</dbReference>
<feature type="signal peptide" evidence="9">
    <location>
        <begin position="1"/>
        <end position="20"/>
    </location>
</feature>
<keyword evidence="12" id="KW-0675">Receptor</keyword>
<dbReference type="InterPro" id="IPR036942">
    <property type="entry name" value="Beta-barrel_TonB_sf"/>
</dbReference>
<feature type="region of interest" description="Disordered" evidence="8">
    <location>
        <begin position="789"/>
        <end position="810"/>
    </location>
</feature>
<keyword evidence="2 7" id="KW-0813">Transport</keyword>
<evidence type="ECO:0000256" key="8">
    <source>
        <dbReference type="SAM" id="MobiDB-lite"/>
    </source>
</evidence>
<keyword evidence="9" id="KW-0732">Signal</keyword>
<sequence length="810" mass="89306">MKKRALFLLGFLCLYFSGWAQNNASKTTEASGKGAGKITGTVLDSVSGKPVAFATVALAQMGGNPSKDGTLTDDQGRFTFSPIPVGEYQVTVSFIGYQTKNIRPVKVIAGEPEVKIGRVTLSPAENKLKEVTVVGQKPLVEDKIDRLVYNADQDITNVGGNASDVLRKVPSLSVDVDGNVQLRGSSNVRVLINNKASTMLATNLADALRQIPSDQIKSVEVITSPSAKYDAEGSAGIINIITKRNSLPGLTGSIGATAGTQNSSVFSNLSMQRGKMGVTLNLNGFRYSVPKGYGLYRVEHAEGEDVITRQTGDGRVHGGGASAELGLTYDPDSLNLFSVGLKMNTGRYQGSSAQETTTTQPGPFPYIRNASKFQFIPLGADVNLEYTHVYKPQQELTLLGQFSQSDHENFVHQDRFTRQDQLFYLQRNTNQNSNREITFQADYGHPFKNKATLEVGAKAILRRANSDAQYDITYPLEDRAAPEENTFHYRQDVVAGYLFYGVTLGKKNTLKTGLRWEQTQLKGDFTSTQTFLNETYHHLIPSLVLSRTLKENHTLKFSYTQRLQRPHIFLLNPYRDNRDPKSIFFGNPALDPELTHLYEAGYSTFFKTSSLSAALYLQQVDNAIQLVTLGLEDGVSQNTYENAGKLLSYGVNVSGATKPVPAVSLNGNANVYYNRLSGLGTENTGWQYNLNVTTGYELGKGLTAQFSGGFNSARVTLQGKAYAWQYYNFAVKKALFEKRGSLTLGVNNPFTKSINYGSETRTEAFTQVSENRNFNRSVRLSFDFKFGQQNASKTPRKQKSIRNDDMKEGE</sequence>
<comment type="similarity">
    <text evidence="7">Belongs to the TonB-dependent receptor family.</text>
</comment>
<evidence type="ECO:0000256" key="9">
    <source>
        <dbReference type="SAM" id="SignalP"/>
    </source>
</evidence>
<evidence type="ECO:0000256" key="1">
    <source>
        <dbReference type="ARBA" id="ARBA00004571"/>
    </source>
</evidence>
<dbReference type="Pfam" id="PF07715">
    <property type="entry name" value="Plug"/>
    <property type="match status" value="1"/>
</dbReference>
<dbReference type="Gene3D" id="2.170.130.10">
    <property type="entry name" value="TonB-dependent receptor, plug domain"/>
    <property type="match status" value="1"/>
</dbReference>
<dbReference type="SUPFAM" id="SSF56935">
    <property type="entry name" value="Porins"/>
    <property type="match status" value="1"/>
</dbReference>
<evidence type="ECO:0000256" key="3">
    <source>
        <dbReference type="ARBA" id="ARBA00022452"/>
    </source>
</evidence>
<evidence type="ECO:0000313" key="13">
    <source>
        <dbReference type="Proteomes" id="UP000659698"/>
    </source>
</evidence>
<dbReference type="PANTHER" id="PTHR40980">
    <property type="entry name" value="PLUG DOMAIN-CONTAINING PROTEIN"/>
    <property type="match status" value="1"/>
</dbReference>
<comment type="caution">
    <text evidence="12">The sequence shown here is derived from an EMBL/GenBank/DDBJ whole genome shotgun (WGS) entry which is preliminary data.</text>
</comment>
<keyword evidence="3 7" id="KW-1134">Transmembrane beta strand</keyword>
<gene>
    <name evidence="12" type="ORF">H7U12_13565</name>
</gene>
<dbReference type="InterPro" id="IPR037066">
    <property type="entry name" value="Plug_dom_sf"/>
</dbReference>
<dbReference type="PANTHER" id="PTHR40980:SF4">
    <property type="entry name" value="TONB-DEPENDENT RECEPTOR-LIKE BETA-BARREL DOMAIN-CONTAINING PROTEIN"/>
    <property type="match status" value="1"/>
</dbReference>
<keyword evidence="13" id="KW-1185">Reference proteome</keyword>
<evidence type="ECO:0000313" key="12">
    <source>
        <dbReference type="EMBL" id="MBC3540716.1"/>
    </source>
</evidence>
<dbReference type="PROSITE" id="PS52016">
    <property type="entry name" value="TONB_DEPENDENT_REC_3"/>
    <property type="match status" value="1"/>
</dbReference>
<feature type="chain" id="PRO_5045281722" evidence="9">
    <location>
        <begin position="21"/>
        <end position="810"/>
    </location>
</feature>
<feature type="domain" description="Outer membrane protein beta-barrel" evidence="11">
    <location>
        <begin position="391"/>
        <end position="783"/>
    </location>
</feature>
<feature type="domain" description="TonB-dependent receptor plug" evidence="10">
    <location>
        <begin position="158"/>
        <end position="237"/>
    </location>
</feature>
<evidence type="ECO:0000256" key="5">
    <source>
        <dbReference type="ARBA" id="ARBA00023136"/>
    </source>
</evidence>
<keyword evidence="4 7" id="KW-0812">Transmembrane</keyword>
<dbReference type="Pfam" id="PF14905">
    <property type="entry name" value="OMP_b-brl_3"/>
    <property type="match status" value="1"/>
</dbReference>
<reference evidence="12 13" key="1">
    <citation type="journal article" date="2019" name="Int. J. Syst. Evol. Microbiol.">
        <title>Rufibacter sediminis sp. nov., isolated from freshwater lake sediment.</title>
        <authorList>
            <person name="Qu J.H."/>
            <person name="Zhang L.J."/>
            <person name="Fu Y.H."/>
            <person name="Li H.F."/>
        </authorList>
    </citation>
    <scope>NUCLEOTIDE SEQUENCE [LARGE SCALE GENOMIC DNA]</scope>
    <source>
        <strain evidence="12 13">H-1</strain>
    </source>
</reference>
<protein>
    <submittedName>
        <fullName evidence="12">TonB-dependent receptor</fullName>
    </submittedName>
</protein>
<keyword evidence="5 7" id="KW-0472">Membrane</keyword>
<organism evidence="12 13">
    <name type="scientific">Rufibacter sediminis</name>
    <dbReference type="NCBI Taxonomy" id="2762756"/>
    <lineage>
        <taxon>Bacteria</taxon>
        <taxon>Pseudomonadati</taxon>
        <taxon>Bacteroidota</taxon>
        <taxon>Cytophagia</taxon>
        <taxon>Cytophagales</taxon>
        <taxon>Hymenobacteraceae</taxon>
        <taxon>Rufibacter</taxon>
    </lineage>
</organism>
<evidence type="ECO:0000259" key="11">
    <source>
        <dbReference type="Pfam" id="PF14905"/>
    </source>
</evidence>
<dbReference type="Gene3D" id="2.40.170.20">
    <property type="entry name" value="TonB-dependent receptor, beta-barrel domain"/>
    <property type="match status" value="1"/>
</dbReference>
<proteinExistence type="inferred from homology"/>
<dbReference type="EMBL" id="JACOAF010000030">
    <property type="protein sequence ID" value="MBC3540716.1"/>
    <property type="molecule type" value="Genomic_DNA"/>
</dbReference>
<dbReference type="InterPro" id="IPR039426">
    <property type="entry name" value="TonB-dep_rcpt-like"/>
</dbReference>
<evidence type="ECO:0000259" key="10">
    <source>
        <dbReference type="Pfam" id="PF07715"/>
    </source>
</evidence>
<name>A0ABR6VU80_9BACT</name>
<dbReference type="InterPro" id="IPR008969">
    <property type="entry name" value="CarboxyPept-like_regulatory"/>
</dbReference>